<dbReference type="PANTHER" id="PTHR12532:SF11">
    <property type="match status" value="1"/>
</dbReference>
<keyword evidence="3 6" id="KW-0805">Transcription regulation</keyword>
<evidence type="ECO:0000256" key="5">
    <source>
        <dbReference type="ARBA" id="ARBA00023163"/>
    </source>
</evidence>
<dbReference type="InterPro" id="IPR048300">
    <property type="entry name" value="TACO1_YebC-like_2nd/3rd_dom"/>
</dbReference>
<dbReference type="Pfam" id="PF20772">
    <property type="entry name" value="TACO1_YebC_N"/>
    <property type="match status" value="1"/>
</dbReference>
<dbReference type="NCBIfam" id="NF009044">
    <property type="entry name" value="PRK12378.1"/>
    <property type="match status" value="1"/>
</dbReference>
<reference evidence="10 11" key="1">
    <citation type="submission" date="2015-01" db="EMBL/GenBank/DDBJ databases">
        <title>Draft genome sequence of Rickettsia monacensis strain IrR/Munich.</title>
        <authorList>
            <person name="Felsheim R.F."/>
            <person name="Johnson S.L."/>
            <person name="Kurtti T.J."/>
            <person name="Munderloh U.G."/>
        </authorList>
    </citation>
    <scope>NUCLEOTIDE SEQUENCE [LARGE SCALE GENOMIC DNA]</scope>
    <source>
        <strain evidence="10 11">IrR/Munich</strain>
    </source>
</reference>
<comment type="similarity">
    <text evidence="1 6">Belongs to the TACO1 family.</text>
</comment>
<dbReference type="InterPro" id="IPR002876">
    <property type="entry name" value="Transcrip_reg_TACO1-like"/>
</dbReference>
<dbReference type="EMBL" id="LN794217">
    <property type="protein sequence ID" value="CEO17356.1"/>
    <property type="molecule type" value="Genomic_DNA"/>
</dbReference>
<dbReference type="InterPro" id="IPR017856">
    <property type="entry name" value="Integrase-like_N"/>
</dbReference>
<dbReference type="FunFam" id="1.10.10.200:FF:000002">
    <property type="entry name" value="Probable transcriptional regulatory protein CLM62_37755"/>
    <property type="match status" value="1"/>
</dbReference>
<dbReference type="HOGENOM" id="CLU_062974_2_2_5"/>
<evidence type="ECO:0000259" key="8">
    <source>
        <dbReference type="Pfam" id="PF01709"/>
    </source>
</evidence>
<gene>
    <name evidence="10" type="ORF">RMONA_04880</name>
</gene>
<comment type="subcellular location">
    <subcellularLocation>
        <location evidence="6">Cytoplasm</location>
    </subcellularLocation>
</comment>
<dbReference type="STRING" id="109232.RMONA_04880"/>
<dbReference type="HAMAP" id="MF_00693">
    <property type="entry name" value="Transcrip_reg_TACO1"/>
    <property type="match status" value="1"/>
</dbReference>
<name>A0A0B7IZX2_9RICK</name>
<keyword evidence="11" id="KW-1185">Reference proteome</keyword>
<dbReference type="SUPFAM" id="SSF75625">
    <property type="entry name" value="YebC-like"/>
    <property type="match status" value="1"/>
</dbReference>
<dbReference type="GO" id="GO:0005737">
    <property type="term" value="C:cytoplasm"/>
    <property type="evidence" value="ECO:0007669"/>
    <property type="project" value="UniProtKB-SubCell"/>
</dbReference>
<dbReference type="KEGG" id="rmc:RMONA_04880"/>
<dbReference type="Gene3D" id="3.30.70.980">
    <property type="match status" value="2"/>
</dbReference>
<dbReference type="InterPro" id="IPR026564">
    <property type="entry name" value="Transcrip_reg_TACO1-like_dom3"/>
</dbReference>
<dbReference type="AlphaFoldDB" id="A0A0B7IZX2"/>
<dbReference type="Pfam" id="PF01709">
    <property type="entry name" value="Transcrip_reg"/>
    <property type="match status" value="1"/>
</dbReference>
<accession>A0A0B7IZX2</accession>
<evidence type="ECO:0000259" key="9">
    <source>
        <dbReference type="Pfam" id="PF20772"/>
    </source>
</evidence>
<evidence type="ECO:0000256" key="1">
    <source>
        <dbReference type="ARBA" id="ARBA00008724"/>
    </source>
</evidence>
<feature type="domain" description="TACO1/YebC-like second and third" evidence="8">
    <location>
        <begin position="83"/>
        <end position="238"/>
    </location>
</feature>
<evidence type="ECO:0000256" key="6">
    <source>
        <dbReference type="HAMAP-Rule" id="MF_00693"/>
    </source>
</evidence>
<dbReference type="InterPro" id="IPR029072">
    <property type="entry name" value="YebC-like"/>
</dbReference>
<evidence type="ECO:0000256" key="4">
    <source>
        <dbReference type="ARBA" id="ARBA00023125"/>
    </source>
</evidence>
<keyword evidence="2 6" id="KW-0963">Cytoplasm</keyword>
<evidence type="ECO:0000313" key="10">
    <source>
        <dbReference type="EMBL" id="CEO17356.1"/>
    </source>
</evidence>
<evidence type="ECO:0000313" key="11">
    <source>
        <dbReference type="Proteomes" id="UP000018149"/>
    </source>
</evidence>
<evidence type="ECO:0000256" key="7">
    <source>
        <dbReference type="SAM" id="MobiDB-lite"/>
    </source>
</evidence>
<evidence type="ECO:0000256" key="2">
    <source>
        <dbReference type="ARBA" id="ARBA00022490"/>
    </source>
</evidence>
<dbReference type="NCBIfam" id="NF001030">
    <property type="entry name" value="PRK00110.1"/>
    <property type="match status" value="1"/>
</dbReference>
<dbReference type="PANTHER" id="PTHR12532">
    <property type="entry name" value="TRANSLATIONAL ACTIVATOR OF CYTOCHROME C OXIDASE 1"/>
    <property type="match status" value="1"/>
</dbReference>
<proteinExistence type="inferred from homology"/>
<feature type="domain" description="TACO1/YebC-like N-terminal" evidence="9">
    <location>
        <begin position="5"/>
        <end position="75"/>
    </location>
</feature>
<dbReference type="Proteomes" id="UP000018149">
    <property type="component" value="Chromosome I"/>
</dbReference>
<evidence type="ECO:0000256" key="3">
    <source>
        <dbReference type="ARBA" id="ARBA00023015"/>
    </source>
</evidence>
<dbReference type="GO" id="GO:0003677">
    <property type="term" value="F:DNA binding"/>
    <property type="evidence" value="ECO:0007669"/>
    <property type="project" value="UniProtKB-UniRule"/>
</dbReference>
<keyword evidence="5 6" id="KW-0804">Transcription</keyword>
<sequence length="253" mass="28340">MAGHSKFKNIQHRKGAQDKKRAKVFTKLIREIVTAAKTGSSNNPENNPRLRNALTAARSQNLPKERIDKAINSANDSSNTENYTEIRYEGYAPNGIAIIVEALTDNKNRTAAEVRSSFTKYGGSLGETGSVNYLFKHCGVIQYLSNIASNENILEAVIELDVDDIISDDTTHTIYTNIENFSKVLEFLTGKYGIPENSYIGWIPLNTIIIDDKEKAEKLLKLVEVLEESDDVQRVFGNYELSDDVYEIIQGEQ</sequence>
<dbReference type="NCBIfam" id="TIGR01033">
    <property type="entry name" value="YebC/PmpR family DNA-binding transcriptional regulator"/>
    <property type="match status" value="1"/>
</dbReference>
<organism evidence="10 11">
    <name type="scientific">Rickettsia monacensis</name>
    <dbReference type="NCBI Taxonomy" id="109232"/>
    <lineage>
        <taxon>Bacteria</taxon>
        <taxon>Pseudomonadati</taxon>
        <taxon>Pseudomonadota</taxon>
        <taxon>Alphaproteobacteria</taxon>
        <taxon>Rickettsiales</taxon>
        <taxon>Rickettsiaceae</taxon>
        <taxon>Rickettsieae</taxon>
        <taxon>Rickettsia</taxon>
        <taxon>spotted fever group</taxon>
    </lineage>
</organism>
<dbReference type="InterPro" id="IPR049083">
    <property type="entry name" value="TACO1_YebC_N"/>
</dbReference>
<dbReference type="RefSeq" id="WP_023507781.1">
    <property type="nucleotide sequence ID" value="NZ_LN794217.1"/>
</dbReference>
<dbReference type="Gene3D" id="1.10.10.200">
    <property type="match status" value="1"/>
</dbReference>
<dbReference type="GO" id="GO:0006355">
    <property type="term" value="P:regulation of DNA-templated transcription"/>
    <property type="evidence" value="ECO:0007669"/>
    <property type="project" value="UniProtKB-UniRule"/>
</dbReference>
<protein>
    <recommendedName>
        <fullName evidence="6">Probable transcriptional regulatory protein RMONA_04880</fullName>
    </recommendedName>
</protein>
<keyword evidence="4 6" id="KW-0238">DNA-binding</keyword>
<feature type="region of interest" description="Disordered" evidence="7">
    <location>
        <begin position="1"/>
        <end position="21"/>
    </location>
</feature>